<sequence>MRRDTSASQTSCSHGVSAGPGDAFLRGRQSSLVASLVALCVFAGHELFTVVATACPCSPGRNPALAGLSALGPALLLLLAGLAVNNHTQRSLAVRSGGCLASVD</sequence>
<dbReference type="GO" id="GO:1904669">
    <property type="term" value="P:ATP export"/>
    <property type="evidence" value="ECO:0007669"/>
    <property type="project" value="UniProtKB-ARBA"/>
</dbReference>
<reference evidence="11" key="1">
    <citation type="submission" date="2025-08" db="UniProtKB">
        <authorList>
            <consortium name="RefSeq"/>
        </authorList>
    </citation>
    <scope>IDENTIFICATION</scope>
    <source>
        <tissue evidence="11">Sperm</tissue>
    </source>
</reference>
<comment type="subcellular location">
    <subcellularLocation>
        <location evidence="1">Membrane</location>
        <topology evidence="1">Multi-pass membrane protein</topology>
    </subcellularLocation>
</comment>
<dbReference type="PANTHER" id="PTHR32261:SF1">
    <property type="entry name" value="CALCIUM HOMEOSTASIS MODULATOR PROTEIN"/>
    <property type="match status" value="1"/>
</dbReference>
<keyword evidence="3" id="KW-0813">Transport</keyword>
<keyword evidence="5 9" id="KW-1133">Transmembrane helix</keyword>
<evidence type="ECO:0000256" key="1">
    <source>
        <dbReference type="ARBA" id="ARBA00004141"/>
    </source>
</evidence>
<keyword evidence="6" id="KW-0406">Ion transport</keyword>
<evidence type="ECO:0000256" key="9">
    <source>
        <dbReference type="SAM" id="Phobius"/>
    </source>
</evidence>
<evidence type="ECO:0000256" key="6">
    <source>
        <dbReference type="ARBA" id="ARBA00023065"/>
    </source>
</evidence>
<protein>
    <submittedName>
        <fullName evidence="11">Calcium homeostasis modulator protein 2-like</fullName>
    </submittedName>
</protein>
<feature type="transmembrane region" description="Helical" evidence="9">
    <location>
        <begin position="32"/>
        <end position="52"/>
    </location>
</feature>
<accession>A0AAJ7SJS4</accession>
<dbReference type="InterPro" id="IPR029569">
    <property type="entry name" value="CALHM"/>
</dbReference>
<evidence type="ECO:0000256" key="5">
    <source>
        <dbReference type="ARBA" id="ARBA00022989"/>
    </source>
</evidence>
<dbReference type="PANTHER" id="PTHR32261">
    <property type="entry name" value="CALCIUM HOMEOSTASIS MODULATOR PROTEIN"/>
    <property type="match status" value="1"/>
</dbReference>
<proteinExistence type="inferred from homology"/>
<dbReference type="KEGG" id="pmrn:116937561"/>
<keyword evidence="7 9" id="KW-0472">Membrane</keyword>
<dbReference type="Pfam" id="PF14798">
    <property type="entry name" value="Ca_hom_mod"/>
    <property type="match status" value="1"/>
</dbReference>
<dbReference type="GO" id="GO:0005261">
    <property type="term" value="F:monoatomic cation channel activity"/>
    <property type="evidence" value="ECO:0007669"/>
    <property type="project" value="TreeGrafter"/>
</dbReference>
<keyword evidence="4 9" id="KW-0812">Transmembrane</keyword>
<evidence type="ECO:0000313" key="10">
    <source>
        <dbReference type="Proteomes" id="UP001318040"/>
    </source>
</evidence>
<dbReference type="AlphaFoldDB" id="A0AAJ7SJS4"/>
<comment type="similarity">
    <text evidence="2">Belongs to the CALHM family.</text>
</comment>
<keyword evidence="8" id="KW-0407">Ion channel</keyword>
<dbReference type="Proteomes" id="UP001318040">
    <property type="component" value="Unplaced"/>
</dbReference>
<name>A0AAJ7SJS4_PETMA</name>
<feature type="transmembrane region" description="Helical" evidence="9">
    <location>
        <begin position="64"/>
        <end position="85"/>
    </location>
</feature>
<evidence type="ECO:0000256" key="3">
    <source>
        <dbReference type="ARBA" id="ARBA00022448"/>
    </source>
</evidence>
<evidence type="ECO:0000256" key="4">
    <source>
        <dbReference type="ARBA" id="ARBA00022692"/>
    </source>
</evidence>
<evidence type="ECO:0000313" key="11">
    <source>
        <dbReference type="RefSeq" id="XP_032800589.1"/>
    </source>
</evidence>
<evidence type="ECO:0000256" key="7">
    <source>
        <dbReference type="ARBA" id="ARBA00023136"/>
    </source>
</evidence>
<organism evidence="10 11">
    <name type="scientific">Petromyzon marinus</name>
    <name type="common">Sea lamprey</name>
    <dbReference type="NCBI Taxonomy" id="7757"/>
    <lineage>
        <taxon>Eukaryota</taxon>
        <taxon>Metazoa</taxon>
        <taxon>Chordata</taxon>
        <taxon>Craniata</taxon>
        <taxon>Vertebrata</taxon>
        <taxon>Cyclostomata</taxon>
        <taxon>Hyperoartia</taxon>
        <taxon>Petromyzontiformes</taxon>
        <taxon>Petromyzontidae</taxon>
        <taxon>Petromyzon</taxon>
    </lineage>
</organism>
<dbReference type="GO" id="GO:0005886">
    <property type="term" value="C:plasma membrane"/>
    <property type="evidence" value="ECO:0007669"/>
    <property type="project" value="TreeGrafter"/>
</dbReference>
<evidence type="ECO:0000256" key="8">
    <source>
        <dbReference type="ARBA" id="ARBA00023303"/>
    </source>
</evidence>
<evidence type="ECO:0000256" key="2">
    <source>
        <dbReference type="ARBA" id="ARBA00008497"/>
    </source>
</evidence>
<dbReference type="RefSeq" id="XP_032800589.1">
    <property type="nucleotide sequence ID" value="XM_032944698.1"/>
</dbReference>
<gene>
    <name evidence="11" type="primary">LOC116937561</name>
</gene>
<keyword evidence="10" id="KW-1185">Reference proteome</keyword>